<proteinExistence type="predicted"/>
<dbReference type="PANTHER" id="PTHR47657:SF13">
    <property type="entry name" value="ZN(2)-C6 FUNGAL-TYPE DOMAIN-CONTAINING PROTEIN-RELATED"/>
    <property type="match status" value="1"/>
</dbReference>
<organism evidence="1 2">
    <name type="scientific">Neofusicoccum ribis</name>
    <dbReference type="NCBI Taxonomy" id="45134"/>
    <lineage>
        <taxon>Eukaryota</taxon>
        <taxon>Fungi</taxon>
        <taxon>Dikarya</taxon>
        <taxon>Ascomycota</taxon>
        <taxon>Pezizomycotina</taxon>
        <taxon>Dothideomycetes</taxon>
        <taxon>Dothideomycetes incertae sedis</taxon>
        <taxon>Botryosphaeriales</taxon>
        <taxon>Botryosphaeriaceae</taxon>
        <taxon>Neofusicoccum</taxon>
    </lineage>
</organism>
<accession>A0ABR3SCZ6</accession>
<evidence type="ECO:0000313" key="2">
    <source>
        <dbReference type="Proteomes" id="UP001521116"/>
    </source>
</evidence>
<dbReference type="EMBL" id="JAJVDC020000239">
    <property type="protein sequence ID" value="KAL1617231.1"/>
    <property type="molecule type" value="Genomic_DNA"/>
</dbReference>
<evidence type="ECO:0008006" key="3">
    <source>
        <dbReference type="Google" id="ProtNLM"/>
    </source>
</evidence>
<gene>
    <name evidence="1" type="ORF">SLS56_011094</name>
</gene>
<name>A0ABR3SCZ6_9PEZI</name>
<dbReference type="InterPro" id="IPR052400">
    <property type="entry name" value="Zn2-C6_fungal_TF"/>
</dbReference>
<keyword evidence="2" id="KW-1185">Reference proteome</keyword>
<sequence length="271" mass="30434">MALAGMHLAYLRPDRRDHYAALAAHHSTIGLQKTSEILANLDEGNCQALYVSAVLVCLYVFAKGPSPGDYMVFSDNGPSEWFPLLQGVRSIIEMYGHQVLFTGALSPMVNGPRRAVQPTAVREQKSRIDWEKPFDDLRQFIALSGLRDSATYMTALEGLAQCYEGTYGKGPDASYTGDTANQVVLGWLYRMEQEFIHCLQQKHPLALIILAYFSPLLKSMETIWFMKGWAEHIITGVHGFIEESYWSWLFWPVGQLELAASHTDVVQSTSH</sequence>
<evidence type="ECO:0000313" key="1">
    <source>
        <dbReference type="EMBL" id="KAL1617231.1"/>
    </source>
</evidence>
<dbReference type="PANTHER" id="PTHR47657">
    <property type="entry name" value="STEROL REGULATORY ELEMENT-BINDING PROTEIN ECM22"/>
    <property type="match status" value="1"/>
</dbReference>
<dbReference type="Proteomes" id="UP001521116">
    <property type="component" value="Unassembled WGS sequence"/>
</dbReference>
<reference evidence="1 2" key="1">
    <citation type="submission" date="2024-02" db="EMBL/GenBank/DDBJ databases">
        <title>De novo assembly and annotation of 12 fungi associated with fruit tree decline syndrome in Ontario, Canada.</title>
        <authorList>
            <person name="Sulman M."/>
            <person name="Ellouze W."/>
            <person name="Ilyukhin E."/>
        </authorList>
    </citation>
    <scope>NUCLEOTIDE SEQUENCE [LARGE SCALE GENOMIC DNA]</scope>
    <source>
        <strain evidence="1 2">M1-105</strain>
    </source>
</reference>
<protein>
    <recommendedName>
        <fullName evidence="3">C6 finger domain protein</fullName>
    </recommendedName>
</protein>
<comment type="caution">
    <text evidence="1">The sequence shown here is derived from an EMBL/GenBank/DDBJ whole genome shotgun (WGS) entry which is preliminary data.</text>
</comment>